<keyword evidence="1" id="KW-0677">Repeat</keyword>
<dbReference type="Pfam" id="PF24883">
    <property type="entry name" value="NPHP3_N"/>
    <property type="match status" value="1"/>
</dbReference>
<keyword evidence="4" id="KW-1185">Reference proteome</keyword>
<reference evidence="3" key="1">
    <citation type="submission" date="2020-05" db="EMBL/GenBank/DDBJ databases">
        <title>Mycena genomes resolve the evolution of fungal bioluminescence.</title>
        <authorList>
            <person name="Tsai I.J."/>
        </authorList>
    </citation>
    <scope>NUCLEOTIDE SEQUENCE</scope>
    <source>
        <strain evidence="3">CCC161011</strain>
    </source>
</reference>
<gene>
    <name evidence="3" type="ORF">MVEN_00607500</name>
</gene>
<dbReference type="AlphaFoldDB" id="A0A8H6YMC3"/>
<dbReference type="EMBL" id="JACAZI010000004">
    <property type="protein sequence ID" value="KAF7362588.1"/>
    <property type="molecule type" value="Genomic_DNA"/>
</dbReference>
<dbReference type="Proteomes" id="UP000620124">
    <property type="component" value="Unassembled WGS sequence"/>
</dbReference>
<name>A0A8H6YMC3_9AGAR</name>
<evidence type="ECO:0000313" key="3">
    <source>
        <dbReference type="EMBL" id="KAF7362588.1"/>
    </source>
</evidence>
<organism evidence="3 4">
    <name type="scientific">Mycena venus</name>
    <dbReference type="NCBI Taxonomy" id="2733690"/>
    <lineage>
        <taxon>Eukaryota</taxon>
        <taxon>Fungi</taxon>
        <taxon>Dikarya</taxon>
        <taxon>Basidiomycota</taxon>
        <taxon>Agaricomycotina</taxon>
        <taxon>Agaricomycetes</taxon>
        <taxon>Agaricomycetidae</taxon>
        <taxon>Agaricales</taxon>
        <taxon>Marasmiineae</taxon>
        <taxon>Mycenaceae</taxon>
        <taxon>Mycena</taxon>
    </lineage>
</organism>
<dbReference type="PANTHER" id="PTHR10039">
    <property type="entry name" value="AMELOGENIN"/>
    <property type="match status" value="1"/>
</dbReference>
<accession>A0A8H6YMC3</accession>
<dbReference type="PANTHER" id="PTHR10039:SF14">
    <property type="entry name" value="NACHT DOMAIN-CONTAINING PROTEIN"/>
    <property type="match status" value="1"/>
</dbReference>
<feature type="domain" description="Nephrocystin 3-like N-terminal" evidence="2">
    <location>
        <begin position="7"/>
        <end position="121"/>
    </location>
</feature>
<evidence type="ECO:0000256" key="1">
    <source>
        <dbReference type="ARBA" id="ARBA00022737"/>
    </source>
</evidence>
<comment type="caution">
    <text evidence="3">The sequence shown here is derived from an EMBL/GenBank/DDBJ whole genome shotgun (WGS) entry which is preliminary data.</text>
</comment>
<evidence type="ECO:0000259" key="2">
    <source>
        <dbReference type="Pfam" id="PF24883"/>
    </source>
</evidence>
<proteinExistence type="predicted"/>
<protein>
    <submittedName>
        <fullName evidence="3">WD40 repeat-like protein</fullName>
    </submittedName>
</protein>
<dbReference type="InterPro" id="IPR056884">
    <property type="entry name" value="NPHP3-like_N"/>
</dbReference>
<sequence>MPGASEVVFFFKRGHTTRGNANALFVTLAYQLAVHDQILKPLIWRSVKDDPSVVGRHMDVQLRDLIIRPCHSLNRHSALPVLLIDGLDECDDHNVQQEILRLIEDAVREHPRMLKILIASRPESHISEVFHGTMLRGLCRGFDINQSFADVEKYLLAEFARIHREHHETMQNAPTPWPSCEVISTLVSRSSGYFMYAATVIKFIDDKDFRPTERLATVVQNLSTTVARPFAALDHLYIQIFSSIPDRSRLLPILCVIINFRSSSKDIEQLLGLDPGDVRLALRRLHSVLQVPPNDFDDISVYHASFRDFLGDETRSGEFCLGTLERRLELARSGLKSMSYLYDASSGRRRSDTKHVAWKHGIDIINYLVSSIPPSADLLPLIRSVNPEFFWRAQDSVMMQRMVDWLRKIEPISATEDLVCLWEDYNLLNFYDWIFHRYSDMKHPPADTDAQKCHQLFSQYPQLLRVIQAWWICRIDFDPLVTQSPSLFYIRLLLDIPWDEMRMLIRPLHSLKVNSVQSGALLFSANAIVRCPTICRDLSRGCIRLFKGIETEVLPLQLWLHGIQWGRLIGSAPICPELLQELRDLEPPTIRPSIMPRSVYGPRQFRYLLVWLKSFPEPPLDIISRWETYEKAAYTSLLGGTRIESKIFPPPSGQHIGPVHADRMPDTSPSGGANRAILSYHVPIRSKGQDPVILCPEALG</sequence>
<dbReference type="OrthoDB" id="4760524at2759"/>
<evidence type="ECO:0000313" key="4">
    <source>
        <dbReference type="Proteomes" id="UP000620124"/>
    </source>
</evidence>